<protein>
    <submittedName>
        <fullName evidence="2">Primase alpha helix protein</fullName>
    </submittedName>
</protein>
<reference evidence="2 3" key="1">
    <citation type="submission" date="2016-01" db="EMBL/GenBank/DDBJ databases">
        <authorList>
            <person name="Mitreva M."/>
            <person name="Pepin K.H."/>
            <person name="Mihindukulasuriya K.A."/>
            <person name="Fulton R."/>
            <person name="Fronick C."/>
            <person name="O'Laughlin M."/>
            <person name="Miner T."/>
            <person name="Herter B."/>
            <person name="Rosa B.A."/>
            <person name="Cordes M."/>
            <person name="Tomlinson C."/>
            <person name="Wollam A."/>
            <person name="Palsikar V.B."/>
            <person name="Mardis E.R."/>
            <person name="Wilson R.K."/>
        </authorList>
    </citation>
    <scope>NUCLEOTIDE SEQUENCE [LARGE SCALE GENOMIC DNA]</scope>
    <source>
        <strain evidence="2 3">MJR7738</strain>
    </source>
</reference>
<comment type="caution">
    <text evidence="2">The sequence shown here is derived from an EMBL/GenBank/DDBJ whole genome shotgun (WGS) entry which is preliminary data.</text>
</comment>
<accession>A0ABD4EGM5</accession>
<organism evidence="2 3">
    <name type="scientific">Staphylococcus lugdunensis</name>
    <dbReference type="NCBI Taxonomy" id="28035"/>
    <lineage>
        <taxon>Bacteria</taxon>
        <taxon>Bacillati</taxon>
        <taxon>Bacillota</taxon>
        <taxon>Bacilli</taxon>
        <taxon>Bacillales</taxon>
        <taxon>Staphylococcaceae</taxon>
        <taxon>Staphylococcus</taxon>
    </lineage>
</organism>
<feature type="domain" description="Primase C-terminal 1" evidence="1">
    <location>
        <begin position="219"/>
        <end position="283"/>
    </location>
</feature>
<dbReference type="Pfam" id="PF08708">
    <property type="entry name" value="PriCT_1"/>
    <property type="match status" value="1"/>
</dbReference>
<dbReference type="EMBL" id="LRQI01000036">
    <property type="protein sequence ID" value="KXA38891.1"/>
    <property type="molecule type" value="Genomic_DNA"/>
</dbReference>
<evidence type="ECO:0000259" key="1">
    <source>
        <dbReference type="SMART" id="SM00942"/>
    </source>
</evidence>
<dbReference type="Proteomes" id="UP000070063">
    <property type="component" value="Unassembled WGS sequence"/>
</dbReference>
<gene>
    <name evidence="2" type="ORF">HMPREF3225_00996</name>
</gene>
<dbReference type="InterPro" id="IPR014820">
    <property type="entry name" value="PriCT_1"/>
</dbReference>
<evidence type="ECO:0000313" key="3">
    <source>
        <dbReference type="Proteomes" id="UP000070063"/>
    </source>
</evidence>
<dbReference type="SMART" id="SM00942">
    <property type="entry name" value="PriCT_1"/>
    <property type="match status" value="1"/>
</dbReference>
<evidence type="ECO:0000313" key="2">
    <source>
        <dbReference type="EMBL" id="KXA38891.1"/>
    </source>
</evidence>
<name>A0ABD4EGM5_STALU</name>
<dbReference type="AlphaFoldDB" id="A0ABD4EGM5"/>
<proteinExistence type="predicted"/>
<dbReference type="RefSeq" id="WP_060795426.1">
    <property type="nucleotide sequence ID" value="NZ_CP041726.1"/>
</dbReference>
<sequence length="284" mass="32859">MKKVKLEHDVPVSVIWYDNLDSRSFKNFSRPNWSELINRLAIPQINNNKYVRGVAVYGDIADSNDYKKYRSDDNVKYRDVIVLDYDEISDLKALNEAIKSELEGVAWFWHSTYSHHTDSPRIRLFIPLNEHISADDYRKYSKVIAYKIGHKVDGGSYQPSRAMALPVIKDNSHIFLKAYNDAAILGVERLKEWSKDFKESSKPLNVQFGQRRNAEYWKSIAFGVGKGGRNSSLASLIGHLLNHRVNEYIIYSFALMWGQSCTPPMKEKEINTTFQSILKKHYSN</sequence>